<dbReference type="EMBL" id="JADGKB010000054">
    <property type="protein sequence ID" value="KAJ3256217.1"/>
    <property type="molecule type" value="Genomic_DNA"/>
</dbReference>
<comment type="similarity">
    <text evidence="3">Belongs to the FAD-binding oxidoreductase/transferase type 4 family.</text>
</comment>
<dbReference type="GO" id="GO:0005739">
    <property type="term" value="C:mitochondrion"/>
    <property type="evidence" value="ECO:0007669"/>
    <property type="project" value="UniProtKB-SubCell"/>
</dbReference>
<dbReference type="Pfam" id="PF01565">
    <property type="entry name" value="FAD_binding_4"/>
    <property type="match status" value="1"/>
</dbReference>
<dbReference type="FunFam" id="3.30.70.2740:FF:000001">
    <property type="entry name" value="D-lactate dehydrogenase mitochondrial"/>
    <property type="match status" value="1"/>
</dbReference>
<feature type="domain" description="FAD-binding PCMH-type" evidence="11">
    <location>
        <begin position="34"/>
        <end position="200"/>
    </location>
</feature>
<proteinExistence type="inferred from homology"/>
<evidence type="ECO:0000256" key="1">
    <source>
        <dbReference type="ARBA" id="ARBA00001974"/>
    </source>
</evidence>
<evidence type="ECO:0000256" key="5">
    <source>
        <dbReference type="ARBA" id="ARBA00022827"/>
    </source>
</evidence>
<evidence type="ECO:0000259" key="11">
    <source>
        <dbReference type="PROSITE" id="PS51387"/>
    </source>
</evidence>
<evidence type="ECO:0000256" key="6">
    <source>
        <dbReference type="ARBA" id="ARBA00022946"/>
    </source>
</evidence>
<dbReference type="Pfam" id="PF02913">
    <property type="entry name" value="FAD-oxidase_C"/>
    <property type="match status" value="1"/>
</dbReference>
<dbReference type="Proteomes" id="UP001210925">
    <property type="component" value="Unassembled WGS sequence"/>
</dbReference>
<keyword evidence="6" id="KW-0809">Transit peptide</keyword>
<comment type="catalytic activity">
    <reaction evidence="10">
        <text>(R)-lactate + 2 Fe(III)-[cytochrome c] = 2 Fe(II)-[cytochrome c] + pyruvate + 2 H(+)</text>
        <dbReference type="Rhea" id="RHEA:13521"/>
        <dbReference type="Rhea" id="RHEA-COMP:10350"/>
        <dbReference type="Rhea" id="RHEA-COMP:14399"/>
        <dbReference type="ChEBI" id="CHEBI:15361"/>
        <dbReference type="ChEBI" id="CHEBI:15378"/>
        <dbReference type="ChEBI" id="CHEBI:16004"/>
        <dbReference type="ChEBI" id="CHEBI:29033"/>
        <dbReference type="ChEBI" id="CHEBI:29034"/>
        <dbReference type="EC" id="1.1.2.4"/>
    </reaction>
</comment>
<dbReference type="InterPro" id="IPR016164">
    <property type="entry name" value="FAD-linked_Oxase-like_C"/>
</dbReference>
<keyword evidence="13" id="KW-1185">Reference proteome</keyword>
<dbReference type="PROSITE" id="PS51387">
    <property type="entry name" value="FAD_PCMH"/>
    <property type="match status" value="1"/>
</dbReference>
<keyword evidence="4" id="KW-0285">Flavoprotein</keyword>
<dbReference type="InterPro" id="IPR016166">
    <property type="entry name" value="FAD-bd_PCMH"/>
</dbReference>
<evidence type="ECO:0000256" key="3">
    <source>
        <dbReference type="ARBA" id="ARBA00008000"/>
    </source>
</evidence>
<dbReference type="PANTHER" id="PTHR11748">
    <property type="entry name" value="D-LACTATE DEHYDROGENASE"/>
    <property type="match status" value="1"/>
</dbReference>
<organism evidence="12 13">
    <name type="scientific">Boothiomyces macroporosus</name>
    <dbReference type="NCBI Taxonomy" id="261099"/>
    <lineage>
        <taxon>Eukaryota</taxon>
        <taxon>Fungi</taxon>
        <taxon>Fungi incertae sedis</taxon>
        <taxon>Chytridiomycota</taxon>
        <taxon>Chytridiomycota incertae sedis</taxon>
        <taxon>Chytridiomycetes</taxon>
        <taxon>Rhizophydiales</taxon>
        <taxon>Terramycetaceae</taxon>
        <taxon>Boothiomyces</taxon>
    </lineage>
</organism>
<evidence type="ECO:0000256" key="8">
    <source>
        <dbReference type="ARBA" id="ARBA00023128"/>
    </source>
</evidence>
<evidence type="ECO:0000313" key="13">
    <source>
        <dbReference type="Proteomes" id="UP001210925"/>
    </source>
</evidence>
<comment type="subcellular location">
    <subcellularLocation>
        <location evidence="2">Mitochondrion</location>
    </subcellularLocation>
</comment>
<accession>A0AAD5UEX0</accession>
<reference evidence="12" key="1">
    <citation type="submission" date="2020-05" db="EMBL/GenBank/DDBJ databases">
        <title>Phylogenomic resolution of chytrid fungi.</title>
        <authorList>
            <person name="Stajich J.E."/>
            <person name="Amses K."/>
            <person name="Simmons R."/>
            <person name="Seto K."/>
            <person name="Myers J."/>
            <person name="Bonds A."/>
            <person name="Quandt C.A."/>
            <person name="Barry K."/>
            <person name="Liu P."/>
            <person name="Grigoriev I."/>
            <person name="Longcore J.E."/>
            <person name="James T.Y."/>
        </authorList>
    </citation>
    <scope>NUCLEOTIDE SEQUENCE</scope>
    <source>
        <strain evidence="12">PLAUS21</strain>
    </source>
</reference>
<evidence type="ECO:0000256" key="7">
    <source>
        <dbReference type="ARBA" id="ARBA00023002"/>
    </source>
</evidence>
<evidence type="ECO:0000256" key="4">
    <source>
        <dbReference type="ARBA" id="ARBA00022630"/>
    </source>
</evidence>
<evidence type="ECO:0000256" key="9">
    <source>
        <dbReference type="ARBA" id="ARBA00038897"/>
    </source>
</evidence>
<dbReference type="GO" id="GO:0071949">
    <property type="term" value="F:FAD binding"/>
    <property type="evidence" value="ECO:0007669"/>
    <property type="project" value="InterPro"/>
</dbReference>
<dbReference type="InterPro" id="IPR006094">
    <property type="entry name" value="Oxid_FAD_bind_N"/>
</dbReference>
<evidence type="ECO:0000256" key="10">
    <source>
        <dbReference type="ARBA" id="ARBA00051436"/>
    </source>
</evidence>
<keyword evidence="5" id="KW-0274">FAD</keyword>
<dbReference type="EC" id="1.1.2.4" evidence="9"/>
<dbReference type="FunFam" id="1.10.45.10:FF:000001">
    <property type="entry name" value="D-lactate dehydrogenase mitochondrial"/>
    <property type="match status" value="1"/>
</dbReference>
<dbReference type="GO" id="GO:0008720">
    <property type="term" value="F:D-lactate dehydrogenase (NAD+) activity"/>
    <property type="evidence" value="ECO:0007669"/>
    <property type="project" value="TreeGrafter"/>
</dbReference>
<name>A0AAD5UEX0_9FUNG</name>
<dbReference type="GO" id="GO:0004458">
    <property type="term" value="F:D-lactate dehydrogenase (cytochrome) activity"/>
    <property type="evidence" value="ECO:0007669"/>
    <property type="project" value="UniProtKB-EC"/>
</dbReference>
<dbReference type="InterPro" id="IPR016171">
    <property type="entry name" value="Vanillyl_alc_oxidase_C-sub2"/>
</dbReference>
<sequence length="452" mass="49933">MAIAECLQELKKTGKVDQDKPTLKRYSKDHSYHHPMEPLCVFTCQNENDIQTCLRICNKYKVPVIPTAGKTSLEGHTIPESSNVVIIDTSEMDKIVAINEKDLDCIVQPGVNWMELGERLEKLGLFFPPDPGASAMIGGMCGTNCSGTHAWRVVLADGTVVKTRRRPNKSSAGYDLTRLFVGSEGTLGIVSEATLRLRRLPRFHAVIFSQFKTLQDAANTVAQVVQEGILLNRMELLDDFSMKAINLANKSSYGELNSLLFECAGFSEVQIRDQLEALEKITSGHHCVLFEKESGAQSAKLWNIRKAAYFASKALRPEIDSHILTTDCAVPISHLCEMLTATRIDLSNSGLVASIVAHAGDGNFHVFLQVDITNEKEVQAAEAFRLRNATLALKFDGTCTGEHGIGIGKRELLVEEVGHETVELMRRIKKQLDPNAILNPGKVFELYPKAKL</sequence>
<dbReference type="SUPFAM" id="SSF55103">
    <property type="entry name" value="FAD-linked oxidases, C-terminal domain"/>
    <property type="match status" value="1"/>
</dbReference>
<dbReference type="AlphaFoldDB" id="A0AAD5UEX0"/>
<dbReference type="PANTHER" id="PTHR11748:SF111">
    <property type="entry name" value="D-LACTATE DEHYDROGENASE, MITOCHONDRIAL-RELATED"/>
    <property type="match status" value="1"/>
</dbReference>
<dbReference type="Gene3D" id="3.30.70.2740">
    <property type="match status" value="1"/>
</dbReference>
<keyword evidence="7" id="KW-0560">Oxidoreductase</keyword>
<comment type="caution">
    <text evidence="12">The sequence shown here is derived from an EMBL/GenBank/DDBJ whole genome shotgun (WGS) entry which is preliminary data.</text>
</comment>
<dbReference type="InterPro" id="IPR036318">
    <property type="entry name" value="FAD-bd_PCMH-like_sf"/>
</dbReference>
<comment type="cofactor">
    <cofactor evidence="1">
        <name>FAD</name>
        <dbReference type="ChEBI" id="CHEBI:57692"/>
    </cofactor>
</comment>
<gene>
    <name evidence="12" type="ORF">HK103_005676</name>
</gene>
<dbReference type="InterPro" id="IPR016169">
    <property type="entry name" value="FAD-bd_PCMH_sub2"/>
</dbReference>
<evidence type="ECO:0000256" key="2">
    <source>
        <dbReference type="ARBA" id="ARBA00004173"/>
    </source>
</evidence>
<dbReference type="GO" id="GO:1903457">
    <property type="term" value="P:lactate catabolic process"/>
    <property type="evidence" value="ECO:0007669"/>
    <property type="project" value="TreeGrafter"/>
</dbReference>
<protein>
    <recommendedName>
        <fullName evidence="9">D-lactate dehydrogenase (cytochrome)</fullName>
        <ecNumber evidence="9">1.1.2.4</ecNumber>
    </recommendedName>
</protein>
<dbReference type="Gene3D" id="3.30.465.10">
    <property type="match status" value="1"/>
</dbReference>
<dbReference type="Gene3D" id="1.10.45.10">
    <property type="entry name" value="Vanillyl-alcohol Oxidase, Chain A, domain 4"/>
    <property type="match status" value="1"/>
</dbReference>
<dbReference type="SUPFAM" id="SSF56176">
    <property type="entry name" value="FAD-binding/transporter-associated domain-like"/>
    <property type="match status" value="1"/>
</dbReference>
<evidence type="ECO:0000313" key="12">
    <source>
        <dbReference type="EMBL" id="KAJ3256217.1"/>
    </source>
</evidence>
<keyword evidence="8" id="KW-0496">Mitochondrion</keyword>
<dbReference type="InterPro" id="IPR004113">
    <property type="entry name" value="FAD-bd_oxidored_4_C"/>
</dbReference>